<dbReference type="PANTHER" id="PTHR35092:SF1">
    <property type="entry name" value="CHLORINASE MJ1651"/>
    <property type="match status" value="1"/>
</dbReference>
<dbReference type="InterPro" id="IPR002747">
    <property type="entry name" value="SAM_OH_AdoTrfase"/>
</dbReference>
<reference evidence="5 6" key="1">
    <citation type="submission" date="2020-02" db="EMBL/GenBank/DDBJ databases">
        <authorList>
            <person name="Li X.-J."/>
            <person name="Feng X.-M."/>
        </authorList>
    </citation>
    <scope>NUCLEOTIDE SEQUENCE [LARGE SCALE GENOMIC DNA]</scope>
    <source>
        <strain evidence="5 6">CGMCC 4.7225</strain>
    </source>
</reference>
<comment type="caution">
    <text evidence="5">The sequence shown here is derived from an EMBL/GenBank/DDBJ whole genome shotgun (WGS) entry which is preliminary data.</text>
</comment>
<dbReference type="InterPro" id="IPR046469">
    <property type="entry name" value="SAM_HAT_N"/>
</dbReference>
<protein>
    <submittedName>
        <fullName evidence="5">SAM-dependent chlorinase/fluorinase</fullName>
    </submittedName>
</protein>
<keyword evidence="6" id="KW-1185">Reference proteome</keyword>
<evidence type="ECO:0000256" key="2">
    <source>
        <dbReference type="ARBA" id="ARBA00024035"/>
    </source>
</evidence>
<dbReference type="SUPFAM" id="SSF101852">
    <property type="entry name" value="Bacterial fluorinating enzyme, C-terminal domain"/>
    <property type="match status" value="1"/>
</dbReference>
<proteinExistence type="inferred from homology"/>
<dbReference type="InterPro" id="IPR023228">
    <property type="entry name" value="SAM_OH_AdoTrfase_N_sf"/>
</dbReference>
<dbReference type="AlphaFoldDB" id="A0A6N9YMQ0"/>
<dbReference type="Proteomes" id="UP000469185">
    <property type="component" value="Unassembled WGS sequence"/>
</dbReference>
<evidence type="ECO:0000256" key="1">
    <source>
        <dbReference type="ARBA" id="ARBA00022691"/>
    </source>
</evidence>
<feature type="domain" description="S-adenosyl-l-methionine hydroxide adenosyltransferase N-terminal" evidence="3">
    <location>
        <begin position="7"/>
        <end position="151"/>
    </location>
</feature>
<organism evidence="5 6">
    <name type="scientific">Phytoactinopolyspora alkaliphila</name>
    <dbReference type="NCBI Taxonomy" id="1783498"/>
    <lineage>
        <taxon>Bacteria</taxon>
        <taxon>Bacillati</taxon>
        <taxon>Actinomycetota</taxon>
        <taxon>Actinomycetes</taxon>
        <taxon>Jiangellales</taxon>
        <taxon>Jiangellaceae</taxon>
        <taxon>Phytoactinopolyspora</taxon>
    </lineage>
</organism>
<accession>A0A6N9YMQ0</accession>
<name>A0A6N9YMQ0_9ACTN</name>
<dbReference type="InterPro" id="IPR023227">
    <property type="entry name" value="SAM_OH_AdoTrfase_C_sf"/>
</dbReference>
<dbReference type="Pfam" id="PF20257">
    <property type="entry name" value="SAM_HAT_C"/>
    <property type="match status" value="1"/>
</dbReference>
<dbReference type="Pfam" id="PF01887">
    <property type="entry name" value="SAM_HAT_N"/>
    <property type="match status" value="1"/>
</dbReference>
<comment type="similarity">
    <text evidence="2">Belongs to the SAM hydrolase / SAM-dependent halogenase family.</text>
</comment>
<dbReference type="RefSeq" id="WP_163818926.1">
    <property type="nucleotide sequence ID" value="NZ_JAAGOB010000006.1"/>
</dbReference>
<dbReference type="InterPro" id="IPR046470">
    <property type="entry name" value="SAM_HAT_C"/>
</dbReference>
<gene>
    <name evidence="5" type="ORF">G1H11_12545</name>
</gene>
<evidence type="ECO:0000259" key="4">
    <source>
        <dbReference type="Pfam" id="PF20257"/>
    </source>
</evidence>
<evidence type="ECO:0000313" key="5">
    <source>
        <dbReference type="EMBL" id="NED96138.1"/>
    </source>
</evidence>
<keyword evidence="1" id="KW-0949">S-adenosyl-L-methionine</keyword>
<dbReference type="Gene3D" id="2.40.30.90">
    <property type="entry name" value="Bacterial fluorinating enzyme like"/>
    <property type="match status" value="1"/>
</dbReference>
<dbReference type="EMBL" id="JAAGOB010000006">
    <property type="protein sequence ID" value="NED96138.1"/>
    <property type="molecule type" value="Genomic_DNA"/>
</dbReference>
<sequence length="287" mass="29633">MTHRWVGFLTDYGYRDGFVAACHGVIARIAPDVRVIDVTHAVPAQDVRHGAVVLAQTVPYLPPGVVVGVVDPGVGSARRGIALTAGEYTFVGPDNGLLGWAADAVGGAASVVELASPEYRLSSRAATFHGRDVFAPAAAHIAAGVPVSELGPAVPVDTVIRLPDPLSRVRDGVVETEAHLIDHFGNVTLAARGDVLMTAGISAGDRVQVSAGASGSDTGDEAADDVRVRRVDMVVGRIFADVGVGELVLYVDSHGYLAIAVNQDSAAGELRLHPGDPVTVRRASSSS</sequence>
<evidence type="ECO:0000259" key="3">
    <source>
        <dbReference type="Pfam" id="PF01887"/>
    </source>
</evidence>
<evidence type="ECO:0000313" key="6">
    <source>
        <dbReference type="Proteomes" id="UP000469185"/>
    </source>
</evidence>
<dbReference type="PIRSF" id="PIRSF006779">
    <property type="entry name" value="UCP006779"/>
    <property type="match status" value="1"/>
</dbReference>
<dbReference type="SUPFAM" id="SSF102522">
    <property type="entry name" value="Bacterial fluorinating enzyme, N-terminal domain"/>
    <property type="match status" value="1"/>
</dbReference>
<dbReference type="PANTHER" id="PTHR35092">
    <property type="entry name" value="CHLORINASE MJ1651"/>
    <property type="match status" value="1"/>
</dbReference>
<dbReference type="Gene3D" id="3.40.50.10790">
    <property type="entry name" value="S-adenosyl-l-methionine hydroxide adenosyltransferase, N-terminal"/>
    <property type="match status" value="1"/>
</dbReference>
<feature type="domain" description="S-adenosyl-l-methionine hydroxide adenosyltransferase C-terminal" evidence="4">
    <location>
        <begin position="180"/>
        <end position="279"/>
    </location>
</feature>